<dbReference type="Proteomes" id="UP001056500">
    <property type="component" value="Chromosome"/>
</dbReference>
<feature type="domain" description="Tubby C-terminal" evidence="2">
    <location>
        <begin position="83"/>
        <end position="239"/>
    </location>
</feature>
<evidence type="ECO:0000256" key="1">
    <source>
        <dbReference type="SAM" id="Phobius"/>
    </source>
</evidence>
<gene>
    <name evidence="3" type="ORF">NDK47_07275</name>
</gene>
<keyword evidence="1" id="KW-0472">Membrane</keyword>
<reference evidence="3" key="1">
    <citation type="submission" date="2022-06" db="EMBL/GenBank/DDBJ databases">
        <title>Genome sequencing of Brevibacillus sp. BB3-R1.</title>
        <authorList>
            <person name="Heo J."/>
            <person name="Lee D."/>
            <person name="Won M."/>
            <person name="Han B.-H."/>
            <person name="Hong S.-B."/>
            <person name="Kwon S.-W."/>
        </authorList>
    </citation>
    <scope>NUCLEOTIDE SEQUENCE</scope>
    <source>
        <strain evidence="3">BB3-R1</strain>
    </source>
</reference>
<dbReference type="EMBL" id="CP098755">
    <property type="protein sequence ID" value="USG67084.1"/>
    <property type="molecule type" value="Genomic_DNA"/>
</dbReference>
<evidence type="ECO:0000313" key="4">
    <source>
        <dbReference type="Proteomes" id="UP001056500"/>
    </source>
</evidence>
<keyword evidence="1" id="KW-0812">Transmembrane</keyword>
<organism evidence="3 4">
    <name type="scientific">Brevibacillus ruminantium</name>
    <dbReference type="NCBI Taxonomy" id="2950604"/>
    <lineage>
        <taxon>Bacteria</taxon>
        <taxon>Bacillati</taxon>
        <taxon>Bacillota</taxon>
        <taxon>Bacilli</taxon>
        <taxon>Bacillales</taxon>
        <taxon>Paenibacillaceae</taxon>
        <taxon>Brevibacillus</taxon>
    </lineage>
</organism>
<keyword evidence="4" id="KW-1185">Reference proteome</keyword>
<accession>A0ABY4WNV1</accession>
<proteinExistence type="predicted"/>
<keyword evidence="1" id="KW-1133">Transmembrane helix</keyword>
<evidence type="ECO:0000313" key="3">
    <source>
        <dbReference type="EMBL" id="USG67084.1"/>
    </source>
</evidence>
<protein>
    <recommendedName>
        <fullName evidence="2">Tubby C-terminal domain-containing protein</fullName>
    </recommendedName>
</protein>
<dbReference type="RefSeq" id="WP_251874188.1">
    <property type="nucleotide sequence ID" value="NZ_CP098755.1"/>
</dbReference>
<feature type="transmembrane region" description="Helical" evidence="1">
    <location>
        <begin position="28"/>
        <end position="46"/>
    </location>
</feature>
<dbReference type="Pfam" id="PF23728">
    <property type="entry name" value="Tubby_C_like"/>
    <property type="match status" value="1"/>
</dbReference>
<evidence type="ECO:0000259" key="2">
    <source>
        <dbReference type="Pfam" id="PF23728"/>
    </source>
</evidence>
<name>A0ABY4WNV1_9BACL</name>
<dbReference type="InterPro" id="IPR056944">
    <property type="entry name" value="Tubby_C-like"/>
</dbReference>
<sequence length="242" mass="28529">MLYLLTLFVVGLIGITLRFVIKGEFDLEQLLILSMLPIGAILVWLLQKRQIRRDSTYQPKQPEPRWQSSVAERHSSGRKLLYRGGEIYATYSRYYRKRWQEIFNQVIDGKGNGYLNLSFTKADGTAIRFVDQKESMLRWNEAWQIVQDGQVIGEIKTDFTVKNSVALQEGITLIWKDQSYYFKSFRLDSRTEVMRDQQVIAKGKRSDLFRSHYQFEVITDQVDEEEESILAMVYVLFVYIHK</sequence>